<dbReference type="InterPro" id="IPR036927">
    <property type="entry name" value="Cyt_c_oxase-like_su1_sf"/>
</dbReference>
<evidence type="ECO:0000313" key="3">
    <source>
        <dbReference type="EMBL" id="MEC4719339.1"/>
    </source>
</evidence>
<feature type="compositionally biased region" description="Basic and acidic residues" evidence="1">
    <location>
        <begin position="12"/>
        <end position="22"/>
    </location>
</feature>
<dbReference type="RefSeq" id="WP_326506059.1">
    <property type="nucleotide sequence ID" value="NZ_JAWIIV010000006.1"/>
</dbReference>
<sequence>MNTTASLTVSNDRIDSARRGDDGNGGDRASAPPFSAVGIIWLKLAVVYLIIGVGMGIMMGASRDFTMRPVHAHVNLLGWATMALAGLIYSVFPAAGQSKLARLHFWLANLSLPVMAVALGMVVTGTAALVPVLAASEIVAALGILVFAANLFLNLKAR</sequence>
<protein>
    <recommendedName>
        <fullName evidence="5">Cytochrome-c oxidase</fullName>
    </recommendedName>
</protein>
<gene>
    <name evidence="3" type="ORF">RY831_09275</name>
</gene>
<feature type="transmembrane region" description="Helical" evidence="2">
    <location>
        <begin position="104"/>
        <end position="123"/>
    </location>
</feature>
<evidence type="ECO:0008006" key="5">
    <source>
        <dbReference type="Google" id="ProtNLM"/>
    </source>
</evidence>
<keyword evidence="2" id="KW-1133">Transmembrane helix</keyword>
<keyword evidence="4" id="KW-1185">Reference proteome</keyword>
<feature type="compositionally biased region" description="Polar residues" evidence="1">
    <location>
        <begin position="1"/>
        <end position="11"/>
    </location>
</feature>
<keyword evidence="2" id="KW-0472">Membrane</keyword>
<reference evidence="3 4" key="1">
    <citation type="submission" date="2023-10" db="EMBL/GenBank/DDBJ databases">
        <title>Noviherbaspirillum sp. CPCC 100848 genome assembly.</title>
        <authorList>
            <person name="Li X.Y."/>
            <person name="Fang X.M."/>
        </authorList>
    </citation>
    <scope>NUCLEOTIDE SEQUENCE [LARGE SCALE GENOMIC DNA]</scope>
    <source>
        <strain evidence="3 4">CPCC 100848</strain>
    </source>
</reference>
<feature type="transmembrane region" description="Helical" evidence="2">
    <location>
        <begin position="40"/>
        <end position="61"/>
    </location>
</feature>
<keyword evidence="2" id="KW-0812">Transmembrane</keyword>
<accession>A0ABU6J817</accession>
<evidence type="ECO:0000256" key="2">
    <source>
        <dbReference type="SAM" id="Phobius"/>
    </source>
</evidence>
<dbReference type="Proteomes" id="UP001352263">
    <property type="component" value="Unassembled WGS sequence"/>
</dbReference>
<organism evidence="3 4">
    <name type="scientific">Noviherbaspirillum album</name>
    <dbReference type="NCBI Taxonomy" id="3080276"/>
    <lineage>
        <taxon>Bacteria</taxon>
        <taxon>Pseudomonadati</taxon>
        <taxon>Pseudomonadota</taxon>
        <taxon>Betaproteobacteria</taxon>
        <taxon>Burkholderiales</taxon>
        <taxon>Oxalobacteraceae</taxon>
        <taxon>Noviherbaspirillum</taxon>
    </lineage>
</organism>
<dbReference type="EMBL" id="JAWIIV010000006">
    <property type="protein sequence ID" value="MEC4719339.1"/>
    <property type="molecule type" value="Genomic_DNA"/>
</dbReference>
<feature type="transmembrane region" description="Helical" evidence="2">
    <location>
        <begin position="73"/>
        <end position="92"/>
    </location>
</feature>
<dbReference type="SUPFAM" id="SSF81442">
    <property type="entry name" value="Cytochrome c oxidase subunit I-like"/>
    <property type="match status" value="1"/>
</dbReference>
<comment type="caution">
    <text evidence="3">The sequence shown here is derived from an EMBL/GenBank/DDBJ whole genome shotgun (WGS) entry which is preliminary data.</text>
</comment>
<proteinExistence type="predicted"/>
<feature type="region of interest" description="Disordered" evidence="1">
    <location>
        <begin position="1"/>
        <end position="27"/>
    </location>
</feature>
<evidence type="ECO:0000256" key="1">
    <source>
        <dbReference type="SAM" id="MobiDB-lite"/>
    </source>
</evidence>
<feature type="transmembrane region" description="Helical" evidence="2">
    <location>
        <begin position="129"/>
        <end position="153"/>
    </location>
</feature>
<evidence type="ECO:0000313" key="4">
    <source>
        <dbReference type="Proteomes" id="UP001352263"/>
    </source>
</evidence>
<name>A0ABU6J817_9BURK</name>
<dbReference type="Gene3D" id="1.20.210.10">
    <property type="entry name" value="Cytochrome c oxidase-like, subunit I domain"/>
    <property type="match status" value="1"/>
</dbReference>